<dbReference type="PANTHER" id="PTHR42751:SF3">
    <property type="entry name" value="SODIUM_GLUTAMATE SYMPORTER"/>
    <property type="match status" value="1"/>
</dbReference>
<dbReference type="Gene3D" id="1.20.1530.20">
    <property type="match status" value="1"/>
</dbReference>
<dbReference type="SUPFAM" id="SSF51735">
    <property type="entry name" value="NAD(P)-binding Rossmann-fold domains"/>
    <property type="match status" value="1"/>
</dbReference>
<dbReference type="InterPro" id="IPR036291">
    <property type="entry name" value="NAD(P)-bd_dom_sf"/>
</dbReference>
<evidence type="ECO:0000259" key="9">
    <source>
        <dbReference type="PROSITE" id="PS51201"/>
    </source>
</evidence>
<proteinExistence type="inferred from homology"/>
<dbReference type="GO" id="GO:1902600">
    <property type="term" value="P:proton transmembrane transport"/>
    <property type="evidence" value="ECO:0007669"/>
    <property type="project" value="InterPro"/>
</dbReference>
<dbReference type="GO" id="GO:0016020">
    <property type="term" value="C:membrane"/>
    <property type="evidence" value="ECO:0007669"/>
    <property type="project" value="UniProtKB-SubCell"/>
</dbReference>
<keyword evidence="6 8" id="KW-1133">Transmembrane helix</keyword>
<dbReference type="STRING" id="1742973.COMA2_230046"/>
<comment type="subcellular location">
    <subcellularLocation>
        <location evidence="1">Membrane</location>
        <topology evidence="1">Multi-pass membrane protein</topology>
    </subcellularLocation>
</comment>
<dbReference type="AlphaFoldDB" id="A0A0S4LIG6"/>
<dbReference type="InterPro" id="IPR036721">
    <property type="entry name" value="RCK_C_sf"/>
</dbReference>
<evidence type="ECO:0000313" key="11">
    <source>
        <dbReference type="EMBL" id="CUS36461.1"/>
    </source>
</evidence>
<feature type="transmembrane region" description="Helical" evidence="8">
    <location>
        <begin position="381"/>
        <end position="402"/>
    </location>
</feature>
<dbReference type="PANTHER" id="PTHR42751">
    <property type="entry name" value="SODIUM/HYDROGEN EXCHANGER FAMILY/TRKA DOMAIN PROTEIN"/>
    <property type="match status" value="1"/>
</dbReference>
<keyword evidence="3" id="KW-0813">Transport</keyword>
<keyword evidence="5 8" id="KW-0812">Transmembrane</keyword>
<feature type="transmembrane region" description="Helical" evidence="8">
    <location>
        <begin position="203"/>
        <end position="224"/>
    </location>
</feature>
<dbReference type="Pfam" id="PF02080">
    <property type="entry name" value="TrkA_C"/>
    <property type="match status" value="1"/>
</dbReference>
<feature type="transmembrane region" description="Helical" evidence="8">
    <location>
        <begin position="244"/>
        <end position="262"/>
    </location>
</feature>
<dbReference type="RefSeq" id="WP_245630980.1">
    <property type="nucleotide sequence ID" value="NZ_CZPZ01000016.1"/>
</dbReference>
<dbReference type="Pfam" id="PF00999">
    <property type="entry name" value="Na_H_Exchanger"/>
    <property type="match status" value="1"/>
</dbReference>
<dbReference type="GO" id="GO:0015297">
    <property type="term" value="F:antiporter activity"/>
    <property type="evidence" value="ECO:0007669"/>
    <property type="project" value="InterPro"/>
</dbReference>
<dbReference type="InterPro" id="IPR003148">
    <property type="entry name" value="RCK_N"/>
</dbReference>
<reference evidence="12" key="1">
    <citation type="submission" date="2015-10" db="EMBL/GenBank/DDBJ databases">
        <authorList>
            <person name="Luecker S."/>
            <person name="Luecker S."/>
        </authorList>
    </citation>
    <scope>NUCLEOTIDE SEQUENCE [LARGE SCALE GENOMIC DNA]</scope>
</reference>
<dbReference type="Gene3D" id="3.30.70.1450">
    <property type="entry name" value="Regulator of K+ conductance, C-terminal domain"/>
    <property type="match status" value="1"/>
</dbReference>
<evidence type="ECO:0000256" key="1">
    <source>
        <dbReference type="ARBA" id="ARBA00004141"/>
    </source>
</evidence>
<evidence type="ECO:0000256" key="2">
    <source>
        <dbReference type="ARBA" id="ARBA00005551"/>
    </source>
</evidence>
<evidence type="ECO:0000256" key="8">
    <source>
        <dbReference type="SAM" id="Phobius"/>
    </source>
</evidence>
<feature type="transmembrane region" description="Helical" evidence="8">
    <location>
        <begin position="414"/>
        <end position="432"/>
    </location>
</feature>
<evidence type="ECO:0000256" key="4">
    <source>
        <dbReference type="ARBA" id="ARBA00022538"/>
    </source>
</evidence>
<evidence type="ECO:0000259" key="10">
    <source>
        <dbReference type="PROSITE" id="PS51202"/>
    </source>
</evidence>
<dbReference type="SUPFAM" id="SSF116726">
    <property type="entry name" value="TrkA C-terminal domain-like"/>
    <property type="match status" value="1"/>
</dbReference>
<evidence type="ECO:0000256" key="6">
    <source>
        <dbReference type="ARBA" id="ARBA00022989"/>
    </source>
</evidence>
<feature type="transmembrane region" description="Helical" evidence="8">
    <location>
        <begin position="59"/>
        <end position="79"/>
    </location>
</feature>
<dbReference type="GO" id="GO:0008324">
    <property type="term" value="F:monoatomic cation transmembrane transporter activity"/>
    <property type="evidence" value="ECO:0007669"/>
    <property type="project" value="InterPro"/>
</dbReference>
<keyword evidence="4" id="KW-0406">Ion transport</keyword>
<dbReference type="PROSITE" id="PS51201">
    <property type="entry name" value="RCK_N"/>
    <property type="match status" value="1"/>
</dbReference>
<organism evidence="11 12">
    <name type="scientific">Candidatus Nitrospira nitrificans</name>
    <dbReference type="NCBI Taxonomy" id="1742973"/>
    <lineage>
        <taxon>Bacteria</taxon>
        <taxon>Pseudomonadati</taxon>
        <taxon>Nitrospirota</taxon>
        <taxon>Nitrospiria</taxon>
        <taxon>Nitrospirales</taxon>
        <taxon>Nitrospiraceae</taxon>
        <taxon>Nitrospira</taxon>
    </lineage>
</organism>
<dbReference type="Proteomes" id="UP000198736">
    <property type="component" value="Unassembled WGS sequence"/>
</dbReference>
<keyword evidence="4" id="KW-0633">Potassium transport</keyword>
<dbReference type="InterPro" id="IPR006037">
    <property type="entry name" value="RCK_C"/>
</dbReference>
<accession>A0A0S4LIG6</accession>
<comment type="similarity">
    <text evidence="2">Belongs to the monovalent cation:proton antiporter 2 (CPA2) transporter (TC 2.A.37) family.</text>
</comment>
<feature type="transmembrane region" description="Helical" evidence="8">
    <location>
        <begin position="172"/>
        <end position="191"/>
    </location>
</feature>
<feature type="domain" description="RCK N-terminal" evidence="9">
    <location>
        <begin position="469"/>
        <end position="586"/>
    </location>
</feature>
<keyword evidence="7 8" id="KW-0472">Membrane</keyword>
<evidence type="ECO:0000256" key="7">
    <source>
        <dbReference type="ARBA" id="ARBA00023136"/>
    </source>
</evidence>
<protein>
    <submittedName>
        <fullName evidence="11">Putative Glutathione-regulated potassium-efflux system</fullName>
    </submittedName>
</protein>
<evidence type="ECO:0000256" key="3">
    <source>
        <dbReference type="ARBA" id="ARBA00022448"/>
    </source>
</evidence>
<feature type="transmembrane region" description="Helical" evidence="8">
    <location>
        <begin position="141"/>
        <end position="160"/>
    </location>
</feature>
<evidence type="ECO:0000313" key="12">
    <source>
        <dbReference type="Proteomes" id="UP000198736"/>
    </source>
</evidence>
<dbReference type="GO" id="GO:0006813">
    <property type="term" value="P:potassium ion transport"/>
    <property type="evidence" value="ECO:0007669"/>
    <property type="project" value="UniProtKB-KW"/>
</dbReference>
<sequence>MANALSNAQTSGILRIYRSTERTCWHDDHPQLQQIVGSFDSEAASGKTNDKIRLTMTDYSVLGNLLLIYTVSIAVVFLFHQFRLPSIAGFLVAGALIGPHGLNLISDIATVQVLAEIGIVLLLFTIGIEFSLRQLTSLRRLLLIAAPIQVGGVIVCAWLGGTLAGLPASQAIFWGFLLSLSSTAIVLKGLAANGDSDSPHGRATIGILVFQDLAVVPMILLTPILASPDGGSLTPVLLSLGKSLLVVACIVAAAWYAVPRLLEHIVRSRSRELFLLTIIVMCLGIAWLTSLGGLSLALGAFIAGLVISESEYSHQAIAEVLPFRDSFNSLFFVSIGILMDWRILLEYPLVVPGVLLVVLLVKLVAGTGAVLAVSVPPRSAVMTGIALAQVGEFSFILAQVGLENKLLSGPPYQIFLAVSICSMIITPLLMQWSPHLARRVEAVQRLRRWFPGQTTAHVLEAEGRHLRIKDHVIIVGYGLNGRNLARVLSETEVPHIALDLDGDTVRREAAHGLPLYYGDATNPNVLRHVKIDDARVLVVAISDPFIARRTVQVARALNPKIHIVVRTRYLRELEELHQLGADDVVPEEFETSIEIFALVLRTYNMPQDFVMRKAEQVRREGYALLRRSELPELAHHLRGGTLTDVEVETCRIEENSPAAGKTIVQLALRPRTGASIIALTRSGVTESNPPEKTTLLAGDIVVLLGAREEIRRAMGFIAANERAG</sequence>
<dbReference type="EMBL" id="CZPZ01000016">
    <property type="protein sequence ID" value="CUS36461.1"/>
    <property type="molecule type" value="Genomic_DNA"/>
</dbReference>
<keyword evidence="12" id="KW-1185">Reference proteome</keyword>
<feature type="transmembrane region" description="Helical" evidence="8">
    <location>
        <begin position="354"/>
        <end position="375"/>
    </location>
</feature>
<feature type="domain" description="RCK C-terminal" evidence="10">
    <location>
        <begin position="632"/>
        <end position="719"/>
    </location>
</feature>
<dbReference type="Gene3D" id="3.40.50.720">
    <property type="entry name" value="NAD(P)-binding Rossmann-like Domain"/>
    <property type="match status" value="1"/>
</dbReference>
<gene>
    <name evidence="11" type="ORF">COMA2_230046</name>
</gene>
<feature type="transmembrane region" description="Helical" evidence="8">
    <location>
        <begin position="274"/>
        <end position="307"/>
    </location>
</feature>
<dbReference type="InterPro" id="IPR006153">
    <property type="entry name" value="Cation/H_exchanger_TM"/>
</dbReference>
<dbReference type="InterPro" id="IPR038770">
    <property type="entry name" value="Na+/solute_symporter_sf"/>
</dbReference>
<feature type="transmembrane region" description="Helical" evidence="8">
    <location>
        <begin position="111"/>
        <end position="132"/>
    </location>
</feature>
<dbReference type="Pfam" id="PF02254">
    <property type="entry name" value="TrkA_N"/>
    <property type="match status" value="1"/>
</dbReference>
<name>A0A0S4LIG6_9BACT</name>
<keyword evidence="4" id="KW-0630">Potassium</keyword>
<evidence type="ECO:0000256" key="5">
    <source>
        <dbReference type="ARBA" id="ARBA00022692"/>
    </source>
</evidence>
<dbReference type="PROSITE" id="PS51202">
    <property type="entry name" value="RCK_C"/>
    <property type="match status" value="1"/>
</dbReference>